<feature type="transmembrane region" description="Helical" evidence="5">
    <location>
        <begin position="168"/>
        <end position="190"/>
    </location>
</feature>
<dbReference type="Pfam" id="PF02535">
    <property type="entry name" value="Zip"/>
    <property type="match status" value="1"/>
</dbReference>
<protein>
    <submittedName>
        <fullName evidence="6">Zinc transporter ZupT</fullName>
    </submittedName>
</protein>
<dbReference type="Proteomes" id="UP000779900">
    <property type="component" value="Unassembled WGS sequence"/>
</dbReference>
<evidence type="ECO:0000313" key="7">
    <source>
        <dbReference type="Proteomes" id="UP000779900"/>
    </source>
</evidence>
<proteinExistence type="predicted"/>
<feature type="transmembrane region" description="Helical" evidence="5">
    <location>
        <begin position="103"/>
        <end position="120"/>
    </location>
</feature>
<keyword evidence="4 5" id="KW-0472">Membrane</keyword>
<dbReference type="GO" id="GO:0016020">
    <property type="term" value="C:membrane"/>
    <property type="evidence" value="ECO:0007669"/>
    <property type="project" value="UniProtKB-SubCell"/>
</dbReference>
<organism evidence="6 7">
    <name type="scientific">candidate division WOR-3 bacterium</name>
    <dbReference type="NCBI Taxonomy" id="2052148"/>
    <lineage>
        <taxon>Bacteria</taxon>
        <taxon>Bacteria division WOR-3</taxon>
    </lineage>
</organism>
<sequence length="250" mass="25994">MGTALLLSTLAGLATTFGSLLGLAVRRPGPRFMAFVLGFSAGVMVLVSFIELLPAGIESLGLLLAVAVFLGAMLLMFLIDVAVPHDYIAEHHVAERKGRSPDLLRTGVFIALGIGIHNFPEGMAAFVGTLRDVGLGVSLAVAVGLHNIPEGLAVSLPIYAATGSRRRAFLWSFLSGVAEPLGALVAALLIGPVLSPALLGWMLAAVAGVMVFISLDELVPVASSYGHEHLSIVGVIFGMAAMAFSLWLLK</sequence>
<feature type="transmembrane region" description="Helical" evidence="5">
    <location>
        <begin position="230"/>
        <end position="249"/>
    </location>
</feature>
<name>A0A937XIE7_UNCW3</name>
<feature type="transmembrane region" description="Helical" evidence="5">
    <location>
        <begin position="60"/>
        <end position="83"/>
    </location>
</feature>
<feature type="transmembrane region" description="Helical" evidence="5">
    <location>
        <begin position="32"/>
        <end position="53"/>
    </location>
</feature>
<evidence type="ECO:0000256" key="2">
    <source>
        <dbReference type="ARBA" id="ARBA00022692"/>
    </source>
</evidence>
<dbReference type="NCBIfam" id="NF003243">
    <property type="entry name" value="PRK04201.1"/>
    <property type="match status" value="1"/>
</dbReference>
<gene>
    <name evidence="6" type="primary">zupT</name>
    <name evidence="6" type="ORF">FJY68_10585</name>
</gene>
<evidence type="ECO:0000256" key="4">
    <source>
        <dbReference type="ARBA" id="ARBA00023136"/>
    </source>
</evidence>
<keyword evidence="2 5" id="KW-0812">Transmembrane</keyword>
<dbReference type="PANTHER" id="PTHR11040:SF205">
    <property type="entry name" value="ZINC TRANSPORTER ZUPT"/>
    <property type="match status" value="1"/>
</dbReference>
<dbReference type="GO" id="GO:0005385">
    <property type="term" value="F:zinc ion transmembrane transporter activity"/>
    <property type="evidence" value="ECO:0007669"/>
    <property type="project" value="TreeGrafter"/>
</dbReference>
<dbReference type="EMBL" id="VGIR01000072">
    <property type="protein sequence ID" value="MBM3332273.1"/>
    <property type="molecule type" value="Genomic_DNA"/>
</dbReference>
<feature type="transmembrane region" description="Helical" evidence="5">
    <location>
        <begin position="132"/>
        <end position="148"/>
    </location>
</feature>
<keyword evidence="3 5" id="KW-1133">Transmembrane helix</keyword>
<evidence type="ECO:0000256" key="3">
    <source>
        <dbReference type="ARBA" id="ARBA00022989"/>
    </source>
</evidence>
<reference evidence="6" key="1">
    <citation type="submission" date="2019-03" db="EMBL/GenBank/DDBJ databases">
        <title>Lake Tanganyika Metagenome-Assembled Genomes (MAGs).</title>
        <authorList>
            <person name="Tran P."/>
        </authorList>
    </citation>
    <scope>NUCLEOTIDE SEQUENCE</scope>
    <source>
        <strain evidence="6">K_DeepCast_150m_m2_040</strain>
    </source>
</reference>
<dbReference type="PANTHER" id="PTHR11040">
    <property type="entry name" value="ZINC/IRON TRANSPORTER"/>
    <property type="match status" value="1"/>
</dbReference>
<evidence type="ECO:0000256" key="1">
    <source>
        <dbReference type="ARBA" id="ARBA00004141"/>
    </source>
</evidence>
<feature type="transmembrane region" description="Helical" evidence="5">
    <location>
        <begin position="197"/>
        <end position="215"/>
    </location>
</feature>
<comment type="caution">
    <text evidence="6">The sequence shown here is derived from an EMBL/GenBank/DDBJ whole genome shotgun (WGS) entry which is preliminary data.</text>
</comment>
<comment type="subcellular location">
    <subcellularLocation>
        <location evidence="1">Membrane</location>
        <topology evidence="1">Multi-pass membrane protein</topology>
    </subcellularLocation>
</comment>
<accession>A0A937XIE7</accession>
<dbReference type="InterPro" id="IPR003689">
    <property type="entry name" value="ZIP"/>
</dbReference>
<evidence type="ECO:0000256" key="5">
    <source>
        <dbReference type="SAM" id="Phobius"/>
    </source>
</evidence>
<dbReference type="AlphaFoldDB" id="A0A937XIE7"/>
<evidence type="ECO:0000313" key="6">
    <source>
        <dbReference type="EMBL" id="MBM3332273.1"/>
    </source>
</evidence>